<dbReference type="InterPro" id="IPR013525">
    <property type="entry name" value="ABC2_TM"/>
</dbReference>
<accession>A0A5S5CRF9</accession>
<dbReference type="PRINTS" id="PR00164">
    <property type="entry name" value="ABC2TRNSPORT"/>
</dbReference>
<evidence type="ECO:0000313" key="9">
    <source>
        <dbReference type="Proteomes" id="UP000322499"/>
    </source>
</evidence>
<keyword evidence="9" id="KW-1185">Reference proteome</keyword>
<feature type="transmembrane region" description="Helical" evidence="6">
    <location>
        <begin position="107"/>
        <end position="128"/>
    </location>
</feature>
<keyword evidence="6" id="KW-1003">Cell membrane</keyword>
<dbReference type="InterPro" id="IPR047817">
    <property type="entry name" value="ABC2_TM_bact-type"/>
</dbReference>
<organism evidence="8 9">
    <name type="scientific">Blastococcus xanthinilyticus</name>
    <dbReference type="NCBI Taxonomy" id="1564164"/>
    <lineage>
        <taxon>Bacteria</taxon>
        <taxon>Bacillati</taxon>
        <taxon>Actinomycetota</taxon>
        <taxon>Actinomycetes</taxon>
        <taxon>Geodermatophilales</taxon>
        <taxon>Geodermatophilaceae</taxon>
        <taxon>Blastococcus</taxon>
    </lineage>
</organism>
<feature type="transmembrane region" description="Helical" evidence="6">
    <location>
        <begin position="171"/>
        <end position="196"/>
    </location>
</feature>
<dbReference type="Proteomes" id="UP000322499">
    <property type="component" value="Unassembled WGS sequence"/>
</dbReference>
<feature type="domain" description="ABC transmembrane type-2" evidence="7">
    <location>
        <begin position="24"/>
        <end position="250"/>
    </location>
</feature>
<name>A0A5S5CRF9_9ACTN</name>
<dbReference type="InterPro" id="IPR000412">
    <property type="entry name" value="ABC_2_transport"/>
</dbReference>
<dbReference type="InterPro" id="IPR051784">
    <property type="entry name" value="Nod_factor_ABC_transporter"/>
</dbReference>
<keyword evidence="4 6" id="KW-0472">Membrane</keyword>
<evidence type="ECO:0000259" key="7">
    <source>
        <dbReference type="PROSITE" id="PS51012"/>
    </source>
</evidence>
<evidence type="ECO:0000313" key="8">
    <source>
        <dbReference type="EMBL" id="TYP86273.1"/>
    </source>
</evidence>
<proteinExistence type="inferred from homology"/>
<dbReference type="RefSeq" id="WP_166534135.1">
    <property type="nucleotide sequence ID" value="NZ_VNHW01000010.1"/>
</dbReference>
<keyword evidence="2 6" id="KW-0812">Transmembrane</keyword>
<feature type="transmembrane region" description="Helical" evidence="6">
    <location>
        <begin position="64"/>
        <end position="86"/>
    </location>
</feature>
<dbReference type="EMBL" id="VNHW01000010">
    <property type="protein sequence ID" value="TYP86273.1"/>
    <property type="molecule type" value="Genomic_DNA"/>
</dbReference>
<dbReference type="GO" id="GO:0046677">
    <property type="term" value="P:response to antibiotic"/>
    <property type="evidence" value="ECO:0007669"/>
    <property type="project" value="UniProtKB-KW"/>
</dbReference>
<evidence type="ECO:0000256" key="5">
    <source>
        <dbReference type="ARBA" id="ARBA00023251"/>
    </source>
</evidence>
<dbReference type="PROSITE" id="PS51012">
    <property type="entry name" value="ABC_TM2"/>
    <property type="match status" value="1"/>
</dbReference>
<dbReference type="PANTHER" id="PTHR43229:SF2">
    <property type="entry name" value="NODULATION PROTEIN J"/>
    <property type="match status" value="1"/>
</dbReference>
<dbReference type="Pfam" id="PF01061">
    <property type="entry name" value="ABC2_membrane"/>
    <property type="match status" value="1"/>
</dbReference>
<dbReference type="GO" id="GO:0140359">
    <property type="term" value="F:ABC-type transporter activity"/>
    <property type="evidence" value="ECO:0007669"/>
    <property type="project" value="InterPro"/>
</dbReference>
<gene>
    <name evidence="8" type="ORF">BD833_110164</name>
</gene>
<comment type="similarity">
    <text evidence="6">Belongs to the ABC-2 integral membrane protein family.</text>
</comment>
<evidence type="ECO:0000256" key="6">
    <source>
        <dbReference type="RuleBase" id="RU361157"/>
    </source>
</evidence>
<reference evidence="8 9" key="1">
    <citation type="submission" date="2019-07" db="EMBL/GenBank/DDBJ databases">
        <title>Genomic Encyclopedia of Archaeal and Bacterial Type Strains, Phase II (KMG-II): from individual species to whole genera.</title>
        <authorList>
            <person name="Goeker M."/>
        </authorList>
    </citation>
    <scope>NUCLEOTIDE SEQUENCE [LARGE SCALE GENOMIC DNA]</scope>
    <source>
        <strain evidence="8 9">DSM 46842</strain>
    </source>
</reference>
<dbReference type="AlphaFoldDB" id="A0A5S5CRF9"/>
<feature type="transmembrane region" description="Helical" evidence="6">
    <location>
        <begin position="24"/>
        <end position="44"/>
    </location>
</feature>
<dbReference type="PIRSF" id="PIRSF006648">
    <property type="entry name" value="DrrB"/>
    <property type="match status" value="1"/>
</dbReference>
<evidence type="ECO:0000256" key="1">
    <source>
        <dbReference type="ARBA" id="ARBA00004141"/>
    </source>
</evidence>
<evidence type="ECO:0000256" key="2">
    <source>
        <dbReference type="ARBA" id="ARBA00022692"/>
    </source>
</evidence>
<dbReference type="PANTHER" id="PTHR43229">
    <property type="entry name" value="NODULATION PROTEIN J"/>
    <property type="match status" value="1"/>
</dbReference>
<protein>
    <recommendedName>
        <fullName evidence="6">Transport permease protein</fullName>
    </recommendedName>
</protein>
<comment type="caution">
    <text evidence="8">The sequence shown here is derived from an EMBL/GenBank/DDBJ whole genome shotgun (WGS) entry which is preliminary data.</text>
</comment>
<evidence type="ECO:0000256" key="4">
    <source>
        <dbReference type="ARBA" id="ARBA00023136"/>
    </source>
</evidence>
<feature type="transmembrane region" description="Helical" evidence="6">
    <location>
        <begin position="134"/>
        <end position="159"/>
    </location>
</feature>
<keyword evidence="3 6" id="KW-1133">Transmembrane helix</keyword>
<keyword evidence="6" id="KW-0813">Transport</keyword>
<dbReference type="GO" id="GO:0043190">
    <property type="term" value="C:ATP-binding cassette (ABC) transporter complex"/>
    <property type="evidence" value="ECO:0007669"/>
    <property type="project" value="InterPro"/>
</dbReference>
<evidence type="ECO:0000256" key="3">
    <source>
        <dbReference type="ARBA" id="ARBA00022989"/>
    </source>
</evidence>
<sequence>MPTLLRDTYTVFARAMRMSLRNPAWLLISLMQPILYIVLFGPLLEPLAAQLGPGNAYQIFVPGILVQLGMFGALFVGFGLIAEWRAGVIESQRVTPASRTALLLGRVLRDVVVLLTQGVLLVLVAIPLGLRAPVAGVALTLLVVALLGAALAAVSYALALTLKSEDAFAPLLNAVVFPIVLLSGILLPMTLAPGWLQAVSDVNPFKHIVEATREFFIGGYGTANAWWGVALTVLLAVLGWLFGVRRFRRESS</sequence>
<feature type="transmembrane region" description="Helical" evidence="6">
    <location>
        <begin position="225"/>
        <end position="244"/>
    </location>
</feature>
<keyword evidence="5" id="KW-0046">Antibiotic resistance</keyword>
<comment type="subcellular location">
    <subcellularLocation>
        <location evidence="6">Cell membrane</location>
        <topology evidence="6">Multi-pass membrane protein</topology>
    </subcellularLocation>
    <subcellularLocation>
        <location evidence="1">Membrane</location>
        <topology evidence="1">Multi-pass membrane protein</topology>
    </subcellularLocation>
</comment>